<keyword evidence="2" id="KW-0812">Transmembrane</keyword>
<sequence>MGVVQKRGHKPPMPVIVGGIVAAVIVIAAAAFVLIPKGPEVRGCLNDYSWDEISQISQLISKKGDQNGAIEVAKKYHLCTSDGKLDGTQTKDVTLSDGTQTKVMIMGFNHDDKSDGSGKAGITFIFTDDVAKQNMCEKTDMDNLFQEIQDNGSATLSWEDTSLHTWLNDSFTGQLPSELSDKIVAVDKTDAVMPLVATTLPYYDDDSDEDGSPSVGLEGHESTPKAITSSDKLWLPSYVEVLATDDLGFDPSDNDFNYLLQEGSQYQIYKDGGVKQNKPNKILGTYDSERGGGWWLRSWSTYEVAYFTTLRPCFRACFSDGDGEAARITNDSQPYSYNKDGDPIVGVRPAFCI</sequence>
<reference evidence="4 5" key="1">
    <citation type="submission" date="2007-01" db="EMBL/GenBank/DDBJ databases">
        <title>Draft genome sequence of Collinsella aerofaciens (ATCC 25986).</title>
        <authorList>
            <person name="Sudarsanam P."/>
            <person name="Ley R."/>
            <person name="Guruge J."/>
            <person name="Turnbaugh P.J."/>
            <person name="Mahowald M."/>
            <person name="Liep D."/>
            <person name="Gordon J."/>
        </authorList>
    </citation>
    <scope>NUCLEOTIDE SEQUENCE [LARGE SCALE GENOMIC DNA]</scope>
    <source>
        <strain evidence="5">ATCC 25986 / DSM 3979 / JCM 10188 / KCTC 3647 / NCTC 11838 / VPI 1003</strain>
    </source>
</reference>
<organism evidence="4 5">
    <name type="scientific">Collinsella aerofaciens (strain ATCC 25986 / DSM 3979 / JCM 10188 / KCTC 3647 / NCTC 11838 / VPI 1003)</name>
    <dbReference type="NCBI Taxonomy" id="411903"/>
    <lineage>
        <taxon>Bacteria</taxon>
        <taxon>Bacillati</taxon>
        <taxon>Actinomycetota</taxon>
        <taxon>Coriobacteriia</taxon>
        <taxon>Coriobacteriales</taxon>
        <taxon>Coriobacteriaceae</taxon>
        <taxon>Collinsella</taxon>
    </lineage>
</organism>
<dbReference type="Proteomes" id="UP000002979">
    <property type="component" value="Unassembled WGS sequence"/>
</dbReference>
<evidence type="ECO:0000256" key="1">
    <source>
        <dbReference type="SAM" id="MobiDB-lite"/>
    </source>
</evidence>
<name>A4E9H3_COLAA</name>
<feature type="transmembrane region" description="Helical" evidence="2">
    <location>
        <begin position="12"/>
        <end position="35"/>
    </location>
</feature>
<keyword evidence="2" id="KW-1133">Transmembrane helix</keyword>
<dbReference type="Pfam" id="PF19789">
    <property type="entry name" value="DUF6273"/>
    <property type="match status" value="1"/>
</dbReference>
<evidence type="ECO:0000256" key="2">
    <source>
        <dbReference type="SAM" id="Phobius"/>
    </source>
</evidence>
<comment type="caution">
    <text evidence="4">The sequence shown here is derived from an EMBL/GenBank/DDBJ whole genome shotgun (WGS) entry which is preliminary data.</text>
</comment>
<gene>
    <name evidence="4" type="ORF">COLAER_01073</name>
</gene>
<reference evidence="4 5" key="2">
    <citation type="submission" date="2007-04" db="EMBL/GenBank/DDBJ databases">
        <authorList>
            <person name="Fulton L."/>
            <person name="Clifton S."/>
            <person name="Fulton B."/>
            <person name="Xu J."/>
            <person name="Minx P."/>
            <person name="Mardis E.R."/>
            <person name="Wilson R.K."/>
        </authorList>
    </citation>
    <scope>NUCLEOTIDE SEQUENCE [LARGE SCALE GENOMIC DNA]</scope>
    <source>
        <strain evidence="5">ATCC 25986 / DSM 3979 / JCM 10188 / KCTC 3647 / NCTC 11838 / VPI 1003</strain>
    </source>
</reference>
<evidence type="ECO:0000313" key="5">
    <source>
        <dbReference type="Proteomes" id="UP000002979"/>
    </source>
</evidence>
<proteinExistence type="predicted"/>
<dbReference type="AlphaFoldDB" id="A4E9H3"/>
<protein>
    <recommendedName>
        <fullName evidence="3">DUF6273 domain-containing protein</fullName>
    </recommendedName>
</protein>
<feature type="region of interest" description="Disordered" evidence="1">
    <location>
        <begin position="203"/>
        <end position="223"/>
    </location>
</feature>
<dbReference type="EMBL" id="AAVN02000003">
    <property type="protein sequence ID" value="EBA39918.1"/>
    <property type="molecule type" value="Genomic_DNA"/>
</dbReference>
<evidence type="ECO:0000313" key="4">
    <source>
        <dbReference type="EMBL" id="EBA39918.1"/>
    </source>
</evidence>
<feature type="domain" description="DUF6273" evidence="3">
    <location>
        <begin position="131"/>
        <end position="353"/>
    </location>
</feature>
<dbReference type="InterPro" id="IPR046240">
    <property type="entry name" value="DUF6273"/>
</dbReference>
<keyword evidence="2" id="KW-0472">Membrane</keyword>
<evidence type="ECO:0000259" key="3">
    <source>
        <dbReference type="Pfam" id="PF19789"/>
    </source>
</evidence>
<accession>A4E9H3</accession>